<evidence type="ECO:0000256" key="3">
    <source>
        <dbReference type="SAM" id="MobiDB-lite"/>
    </source>
</evidence>
<dbReference type="Pfam" id="PF00009">
    <property type="entry name" value="GTP_EFTU"/>
    <property type="match status" value="1"/>
</dbReference>
<feature type="region of interest" description="Disordered" evidence="3">
    <location>
        <begin position="282"/>
        <end position="301"/>
    </location>
</feature>
<organism evidence="5">
    <name type="scientific">marine metagenome</name>
    <dbReference type="NCBI Taxonomy" id="408172"/>
    <lineage>
        <taxon>unclassified sequences</taxon>
        <taxon>metagenomes</taxon>
        <taxon>ecological metagenomes</taxon>
    </lineage>
</organism>
<accession>A0A382IBP8</accession>
<dbReference type="PROSITE" id="PS51722">
    <property type="entry name" value="G_TR_2"/>
    <property type="match status" value="1"/>
</dbReference>
<dbReference type="PANTHER" id="PTHR43261:SF6">
    <property type="entry name" value="ELONGATION FACTOR G-LIKE PROTEIN"/>
    <property type="match status" value="1"/>
</dbReference>
<dbReference type="NCBIfam" id="TIGR00231">
    <property type="entry name" value="small_GTP"/>
    <property type="match status" value="1"/>
</dbReference>
<dbReference type="AlphaFoldDB" id="A0A382IBP8"/>
<dbReference type="GO" id="GO:0003924">
    <property type="term" value="F:GTPase activity"/>
    <property type="evidence" value="ECO:0007669"/>
    <property type="project" value="InterPro"/>
</dbReference>
<dbReference type="InterPro" id="IPR000795">
    <property type="entry name" value="T_Tr_GTP-bd_dom"/>
</dbReference>
<keyword evidence="2" id="KW-0342">GTP-binding</keyword>
<dbReference type="InterPro" id="IPR027417">
    <property type="entry name" value="P-loop_NTPase"/>
</dbReference>
<feature type="non-terminal residue" evidence="5">
    <location>
        <position position="301"/>
    </location>
</feature>
<dbReference type="Gene3D" id="3.40.50.300">
    <property type="entry name" value="P-loop containing nucleotide triphosphate hydrolases"/>
    <property type="match status" value="1"/>
</dbReference>
<dbReference type="EMBL" id="UINC01066398">
    <property type="protein sequence ID" value="SVB97070.1"/>
    <property type="molecule type" value="Genomic_DNA"/>
</dbReference>
<evidence type="ECO:0000256" key="1">
    <source>
        <dbReference type="ARBA" id="ARBA00022741"/>
    </source>
</evidence>
<dbReference type="PRINTS" id="PR00315">
    <property type="entry name" value="ELONGATNFCT"/>
</dbReference>
<dbReference type="CDD" id="cd04170">
    <property type="entry name" value="EF-G_bact"/>
    <property type="match status" value="1"/>
</dbReference>
<gene>
    <name evidence="5" type="ORF">METZ01_LOCUS249924</name>
</gene>
<evidence type="ECO:0000313" key="5">
    <source>
        <dbReference type="EMBL" id="SVB97070.1"/>
    </source>
</evidence>
<name>A0A382IBP8_9ZZZZ</name>
<reference evidence="5" key="1">
    <citation type="submission" date="2018-05" db="EMBL/GenBank/DDBJ databases">
        <authorList>
            <person name="Lanie J.A."/>
            <person name="Ng W.-L."/>
            <person name="Kazmierczak K.M."/>
            <person name="Andrzejewski T.M."/>
            <person name="Davidsen T.M."/>
            <person name="Wayne K.J."/>
            <person name="Tettelin H."/>
            <person name="Glass J.I."/>
            <person name="Rusch D."/>
            <person name="Podicherti R."/>
            <person name="Tsui H.-C.T."/>
            <person name="Winkler M.E."/>
        </authorList>
    </citation>
    <scope>NUCLEOTIDE SEQUENCE</scope>
</reference>
<evidence type="ECO:0000256" key="2">
    <source>
        <dbReference type="ARBA" id="ARBA00023134"/>
    </source>
</evidence>
<dbReference type="GO" id="GO:0005525">
    <property type="term" value="F:GTP binding"/>
    <property type="evidence" value="ECO:0007669"/>
    <property type="project" value="UniProtKB-KW"/>
</dbReference>
<proteinExistence type="predicted"/>
<evidence type="ECO:0000259" key="4">
    <source>
        <dbReference type="PROSITE" id="PS51722"/>
    </source>
</evidence>
<dbReference type="SUPFAM" id="SSF52540">
    <property type="entry name" value="P-loop containing nucleoside triphosphate hydrolases"/>
    <property type="match status" value="1"/>
</dbReference>
<dbReference type="GO" id="GO:0032790">
    <property type="term" value="P:ribosome disassembly"/>
    <property type="evidence" value="ECO:0007669"/>
    <property type="project" value="TreeGrafter"/>
</dbReference>
<protein>
    <recommendedName>
        <fullName evidence="4">Tr-type G domain-containing protein</fullName>
    </recommendedName>
</protein>
<sequence>MKVYDASSIRNVAIVGHSGSGKTQLVSAMLFDAKMVNRLGMVDEGTTTTDFDDEEVARKHTLASSVAFVEWNKTKINLIDTPGIGNFMSDTRAALRVADAAIVVVDAVAGVEVQTEKVWSIAEELGLPCLVVLNLLDRERASLDRSLESLQGSLGRTVVPIQIPIGSEKDFSGLVDLIGMKSINFSADKNGTATNGEVPEALNDQATKAQEALIEMVAEADDSLMEKFFEEATLGQEDLERGLKQAAIAREIFPLVCTSAHANIGIQTLLDAITTYVPSAADHPLPAVNRETTEPESYDAN</sequence>
<feature type="domain" description="Tr-type G" evidence="4">
    <location>
        <begin position="7"/>
        <end position="281"/>
    </location>
</feature>
<dbReference type="InterPro" id="IPR005225">
    <property type="entry name" value="Small_GTP-bd"/>
</dbReference>
<keyword evidence="1" id="KW-0547">Nucleotide-binding</keyword>
<dbReference type="PANTHER" id="PTHR43261">
    <property type="entry name" value="TRANSLATION ELONGATION FACTOR G-RELATED"/>
    <property type="match status" value="1"/>
</dbReference>